<accession>A0AAD6K3G5</accession>
<evidence type="ECO:0000313" key="3">
    <source>
        <dbReference type="Proteomes" id="UP001162972"/>
    </source>
</evidence>
<evidence type="ECO:0000256" key="1">
    <source>
        <dbReference type="SAM" id="MobiDB-lite"/>
    </source>
</evidence>
<gene>
    <name evidence="2" type="ORF">OIU84_004866</name>
</gene>
<reference evidence="2 3" key="1">
    <citation type="journal article" date="2023" name="Int. J. Mol. Sci.">
        <title>De Novo Assembly and Annotation of 11 Diverse Shrub Willow (Salix) Genomes Reveals Novel Gene Organization in Sex-Linked Regions.</title>
        <authorList>
            <person name="Hyden B."/>
            <person name="Feng K."/>
            <person name="Yates T.B."/>
            <person name="Jawdy S."/>
            <person name="Cereghino C."/>
            <person name="Smart L.B."/>
            <person name="Muchero W."/>
        </authorList>
    </citation>
    <scope>NUCLEOTIDE SEQUENCE [LARGE SCALE GENOMIC DNA]</scope>
    <source>
        <tissue evidence="2">Shoot tip</tissue>
    </source>
</reference>
<name>A0AAD6K3G5_9ROSI</name>
<dbReference type="AlphaFoldDB" id="A0AAD6K3G5"/>
<feature type="compositionally biased region" description="Polar residues" evidence="1">
    <location>
        <begin position="1"/>
        <end position="10"/>
    </location>
</feature>
<organism evidence="2 3">
    <name type="scientific">Salix udensis</name>
    <dbReference type="NCBI Taxonomy" id="889485"/>
    <lineage>
        <taxon>Eukaryota</taxon>
        <taxon>Viridiplantae</taxon>
        <taxon>Streptophyta</taxon>
        <taxon>Embryophyta</taxon>
        <taxon>Tracheophyta</taxon>
        <taxon>Spermatophyta</taxon>
        <taxon>Magnoliopsida</taxon>
        <taxon>eudicotyledons</taxon>
        <taxon>Gunneridae</taxon>
        <taxon>Pentapetalae</taxon>
        <taxon>rosids</taxon>
        <taxon>fabids</taxon>
        <taxon>Malpighiales</taxon>
        <taxon>Salicaceae</taxon>
        <taxon>Saliceae</taxon>
        <taxon>Salix</taxon>
    </lineage>
</organism>
<sequence length="133" mass="14228">MIKRVSTNSRILERAGDDGEGAAKGHDEGDKEEGEAVEGCDGFEDVGSSEGRRERDSGEKECEEEVGGNCEVLEGREYRVHLEQAHAPPAVVWVGDGDGNGKSIGLWTRKVCGGGFGKSLYLSGVDRQASLLF</sequence>
<dbReference type="EMBL" id="JAPFFJ010000012">
    <property type="protein sequence ID" value="KAJ6416147.1"/>
    <property type="molecule type" value="Genomic_DNA"/>
</dbReference>
<feature type="compositionally biased region" description="Basic and acidic residues" evidence="1">
    <location>
        <begin position="11"/>
        <end position="29"/>
    </location>
</feature>
<evidence type="ECO:0000313" key="2">
    <source>
        <dbReference type="EMBL" id="KAJ6416147.1"/>
    </source>
</evidence>
<feature type="compositionally biased region" description="Basic and acidic residues" evidence="1">
    <location>
        <begin position="50"/>
        <end position="60"/>
    </location>
</feature>
<dbReference type="Proteomes" id="UP001162972">
    <property type="component" value="Chromosome 3"/>
</dbReference>
<feature type="compositionally biased region" description="Acidic residues" evidence="1">
    <location>
        <begin position="30"/>
        <end position="44"/>
    </location>
</feature>
<feature type="region of interest" description="Disordered" evidence="1">
    <location>
        <begin position="1"/>
        <end position="67"/>
    </location>
</feature>
<comment type="caution">
    <text evidence="2">The sequence shown here is derived from an EMBL/GenBank/DDBJ whole genome shotgun (WGS) entry which is preliminary data.</text>
</comment>
<proteinExistence type="predicted"/>
<protein>
    <submittedName>
        <fullName evidence="2">Uncharacterized protein</fullName>
    </submittedName>
</protein>
<keyword evidence="3" id="KW-1185">Reference proteome</keyword>